<dbReference type="Proteomes" id="UP001219525">
    <property type="component" value="Unassembled WGS sequence"/>
</dbReference>
<evidence type="ECO:0000313" key="2">
    <source>
        <dbReference type="Proteomes" id="UP001219525"/>
    </source>
</evidence>
<accession>A0AAD6V593</accession>
<evidence type="ECO:0000313" key="1">
    <source>
        <dbReference type="EMBL" id="KAJ7197585.1"/>
    </source>
</evidence>
<dbReference type="EMBL" id="JARJCW010000077">
    <property type="protein sequence ID" value="KAJ7197585.1"/>
    <property type="molecule type" value="Genomic_DNA"/>
</dbReference>
<comment type="caution">
    <text evidence="1">The sequence shown here is derived from an EMBL/GenBank/DDBJ whole genome shotgun (WGS) entry which is preliminary data.</text>
</comment>
<reference evidence="1" key="1">
    <citation type="submission" date="2023-03" db="EMBL/GenBank/DDBJ databases">
        <title>Massive genome expansion in bonnet fungi (Mycena s.s.) driven by repeated elements and novel gene families across ecological guilds.</title>
        <authorList>
            <consortium name="Lawrence Berkeley National Laboratory"/>
            <person name="Harder C.B."/>
            <person name="Miyauchi S."/>
            <person name="Viragh M."/>
            <person name="Kuo A."/>
            <person name="Thoen E."/>
            <person name="Andreopoulos B."/>
            <person name="Lu D."/>
            <person name="Skrede I."/>
            <person name="Drula E."/>
            <person name="Henrissat B."/>
            <person name="Morin E."/>
            <person name="Kohler A."/>
            <person name="Barry K."/>
            <person name="LaButti K."/>
            <person name="Morin E."/>
            <person name="Salamov A."/>
            <person name="Lipzen A."/>
            <person name="Mereny Z."/>
            <person name="Hegedus B."/>
            <person name="Baldrian P."/>
            <person name="Stursova M."/>
            <person name="Weitz H."/>
            <person name="Taylor A."/>
            <person name="Grigoriev I.V."/>
            <person name="Nagy L.G."/>
            <person name="Martin F."/>
            <person name="Kauserud H."/>
        </authorList>
    </citation>
    <scope>NUCLEOTIDE SEQUENCE</scope>
    <source>
        <strain evidence="1">9144</strain>
    </source>
</reference>
<keyword evidence="2" id="KW-1185">Reference proteome</keyword>
<sequence>MSATAMQCTSLSAETQQAERAARMQALSQQGARQCASNTAGSIGPNPLRTFISADVWVSGAGSKPKAQSVVGRLGFQFDLNASFNYTIRKNPPGEFTVNYLA</sequence>
<organism evidence="1 2">
    <name type="scientific">Mycena pura</name>
    <dbReference type="NCBI Taxonomy" id="153505"/>
    <lineage>
        <taxon>Eukaryota</taxon>
        <taxon>Fungi</taxon>
        <taxon>Dikarya</taxon>
        <taxon>Basidiomycota</taxon>
        <taxon>Agaricomycotina</taxon>
        <taxon>Agaricomycetes</taxon>
        <taxon>Agaricomycetidae</taxon>
        <taxon>Agaricales</taxon>
        <taxon>Marasmiineae</taxon>
        <taxon>Mycenaceae</taxon>
        <taxon>Mycena</taxon>
    </lineage>
</organism>
<proteinExistence type="predicted"/>
<dbReference type="AlphaFoldDB" id="A0AAD6V593"/>
<gene>
    <name evidence="1" type="ORF">GGX14DRAFT_402513</name>
</gene>
<protein>
    <submittedName>
        <fullName evidence="1">Uncharacterized protein</fullName>
    </submittedName>
</protein>
<name>A0AAD6V593_9AGAR</name>